<keyword evidence="3" id="KW-0862">Zinc</keyword>
<evidence type="ECO:0000256" key="5">
    <source>
        <dbReference type="SAM" id="MobiDB-lite"/>
    </source>
</evidence>
<dbReference type="PANTHER" id="PTHR23327">
    <property type="entry name" value="RING FINGER PROTEIN 127"/>
    <property type="match status" value="1"/>
</dbReference>
<evidence type="ECO:0000256" key="2">
    <source>
        <dbReference type="ARBA" id="ARBA00022771"/>
    </source>
</evidence>
<evidence type="ECO:0000256" key="3">
    <source>
        <dbReference type="ARBA" id="ARBA00022833"/>
    </source>
</evidence>
<dbReference type="PROSITE" id="PS50089">
    <property type="entry name" value="ZF_RING_2"/>
    <property type="match status" value="1"/>
</dbReference>
<keyword evidence="2 4" id="KW-0863">Zinc-finger</keyword>
<accession>A0A1A8VLP1</accession>
<dbReference type="PANTHER" id="PTHR23327:SF51">
    <property type="entry name" value="TRANSCRIPTIONAL REGULATOR OF YEAST FORM ADHERENCE 3"/>
    <property type="match status" value="1"/>
</dbReference>
<dbReference type="SMART" id="SM00184">
    <property type="entry name" value="RING"/>
    <property type="match status" value="1"/>
</dbReference>
<gene>
    <name evidence="7" type="ORF">POVCU2_0009240</name>
</gene>
<dbReference type="AlphaFoldDB" id="A0A1A8VLP1"/>
<keyword evidence="1" id="KW-0479">Metal-binding</keyword>
<dbReference type="Pfam" id="PF13923">
    <property type="entry name" value="zf-C3HC4_2"/>
    <property type="match status" value="1"/>
</dbReference>
<evidence type="ECO:0000313" key="8">
    <source>
        <dbReference type="Proteomes" id="UP000078560"/>
    </source>
</evidence>
<feature type="domain" description="RING-type" evidence="6">
    <location>
        <begin position="79"/>
        <end position="117"/>
    </location>
</feature>
<evidence type="ECO:0000256" key="1">
    <source>
        <dbReference type="ARBA" id="ARBA00022723"/>
    </source>
</evidence>
<dbReference type="InterPro" id="IPR001841">
    <property type="entry name" value="Znf_RING"/>
</dbReference>
<name>A0A1A8VLP1_PLAOA</name>
<evidence type="ECO:0000259" key="6">
    <source>
        <dbReference type="PROSITE" id="PS50089"/>
    </source>
</evidence>
<dbReference type="InterPro" id="IPR013083">
    <property type="entry name" value="Znf_RING/FYVE/PHD"/>
</dbReference>
<dbReference type="GO" id="GO:0008270">
    <property type="term" value="F:zinc ion binding"/>
    <property type="evidence" value="ECO:0007669"/>
    <property type="project" value="UniProtKB-KW"/>
</dbReference>
<evidence type="ECO:0000256" key="4">
    <source>
        <dbReference type="PROSITE-ProRule" id="PRU00175"/>
    </source>
</evidence>
<protein>
    <submittedName>
        <fullName evidence="7">RING zinc finger protein, putative</fullName>
    </submittedName>
</protein>
<proteinExistence type="predicted"/>
<dbReference type="SUPFAM" id="SSF57850">
    <property type="entry name" value="RING/U-box"/>
    <property type="match status" value="1"/>
</dbReference>
<dbReference type="EMBL" id="FLQU01000135">
    <property type="protein sequence ID" value="SBS81226.1"/>
    <property type="molecule type" value="Genomic_DNA"/>
</dbReference>
<evidence type="ECO:0000313" key="7">
    <source>
        <dbReference type="EMBL" id="SBS81226.1"/>
    </source>
</evidence>
<reference evidence="8" key="1">
    <citation type="submission" date="2016-05" db="EMBL/GenBank/DDBJ databases">
        <authorList>
            <person name="Naeem Raeece"/>
        </authorList>
    </citation>
    <scope>NUCLEOTIDE SEQUENCE [LARGE SCALE GENOMIC DNA]</scope>
</reference>
<dbReference type="Proteomes" id="UP000078560">
    <property type="component" value="Unassembled WGS sequence"/>
</dbReference>
<dbReference type="PROSITE" id="PS00518">
    <property type="entry name" value="ZF_RING_1"/>
    <property type="match status" value="1"/>
</dbReference>
<organism evidence="7 8">
    <name type="scientific">Plasmodium ovale curtisi</name>
    <dbReference type="NCBI Taxonomy" id="864141"/>
    <lineage>
        <taxon>Eukaryota</taxon>
        <taxon>Sar</taxon>
        <taxon>Alveolata</taxon>
        <taxon>Apicomplexa</taxon>
        <taxon>Aconoidasida</taxon>
        <taxon>Haemosporida</taxon>
        <taxon>Plasmodiidae</taxon>
        <taxon>Plasmodium</taxon>
        <taxon>Plasmodium (Plasmodium)</taxon>
    </lineage>
</organism>
<feature type="region of interest" description="Disordered" evidence="5">
    <location>
        <begin position="373"/>
        <end position="393"/>
    </location>
</feature>
<sequence length="670" mass="80475">MVERAYERVQANVHRARLDVMSTINDIKMDGSYIQNVRWNLKKQVDILMNRFFPINKKEDEKRFVVIIEKKKNYDNFRCPICMLVLFKPVKTKCAHIFCQECIEKVLKNFDYCPMCRENIKDFKLESVRNSFLGIDYGSIKIRCWKCKQVTSIKNYEKHLKNHTISDIPVSHTHVRSVDCTHNSLRDTINDTQRINIEPTDLFFHKLDSFFNRKIKIDDMQEFLTYVRKTGMDTDNVHSVHLLFGTKRKDKNIYEVVDVEDITCDVFFLIKLKRKKIKKRTVRRKEFICDKGDRGNMYNDPFEKRLFRNRGRKVYSEESYEWYQTKMVKKNRLNGYIYILFEYNAKNLFFTVMKNIPIFKNMKMTRMVTCKEKKRESHVDNRSDGRTDAPVGDRMEGETKRLDDIFSILRERKNAKTYHKYFHNSIHMFGEIIGTWTRNEGTTNFEKKDVHFRNNDLEDYELMFFLLYLRYEYTLPICLDYCRLYSKGFLQRILSRDRIFDYTVFVTDVYTYPGSSLGGRHGAKCESERRVTVGGRDTNTVLVLRVRRGRINGNEVHPRETHLREARPGEVHPGDVQLKGEGEMRNGRQYEEVSDVCYFLFLYSEKGFQWYVNKSVDFLKKKKIHYKKIKVHFDLDKLILFFFHIRRKKFSSIFWNSTHLLQYLLQFCSE</sequence>
<dbReference type="Gene3D" id="3.30.40.10">
    <property type="entry name" value="Zinc/RING finger domain, C3HC4 (zinc finger)"/>
    <property type="match status" value="1"/>
</dbReference>
<dbReference type="InterPro" id="IPR017907">
    <property type="entry name" value="Znf_RING_CS"/>
</dbReference>